<sequence>MPLAFSSFSFVHPQTLQCLSRCQQAPSSLNDASTRTNKPLLTGGVHKPSVLCIKRRSDNRDVEVVGHGLHFSLPQADPETTTIAARGSGRRSACLPHSRRRTSQASTSIDRQRPAAKKTRANTPPPPLPTLPASNCVGTASPSLLLGRRHGYRSSTITGEQTDAPRVRANSDQTSARDTPGRVNLGERERKLPHDRLVGPGLCAPRAGYAFRAGAEFYDDCFQTYLRDLARPTAPISPAPLSHRARLHERPPHVGQTKERARFCRAGGPSSTPQLRSGAPHSVNGKAKTQYPPSPDPFCSARRTLYIIKISERPDGELFPDSGEDTLAREIPLIGARYGIREID</sequence>
<accession>A0ACB7SJS7</accession>
<organism evidence="1 2">
    <name type="scientific">Hyalomma asiaticum</name>
    <name type="common">Tick</name>
    <dbReference type="NCBI Taxonomy" id="266040"/>
    <lineage>
        <taxon>Eukaryota</taxon>
        <taxon>Metazoa</taxon>
        <taxon>Ecdysozoa</taxon>
        <taxon>Arthropoda</taxon>
        <taxon>Chelicerata</taxon>
        <taxon>Arachnida</taxon>
        <taxon>Acari</taxon>
        <taxon>Parasitiformes</taxon>
        <taxon>Ixodida</taxon>
        <taxon>Ixodoidea</taxon>
        <taxon>Ixodidae</taxon>
        <taxon>Hyalomminae</taxon>
        <taxon>Hyalomma</taxon>
    </lineage>
</organism>
<comment type="caution">
    <text evidence="1">The sequence shown here is derived from an EMBL/GenBank/DDBJ whole genome shotgun (WGS) entry which is preliminary data.</text>
</comment>
<reference evidence="1" key="1">
    <citation type="submission" date="2020-05" db="EMBL/GenBank/DDBJ databases">
        <title>Large-scale comparative analyses of tick genomes elucidate their genetic diversity and vector capacities.</title>
        <authorList>
            <person name="Jia N."/>
            <person name="Wang J."/>
            <person name="Shi W."/>
            <person name="Du L."/>
            <person name="Sun Y."/>
            <person name="Zhan W."/>
            <person name="Jiang J."/>
            <person name="Wang Q."/>
            <person name="Zhang B."/>
            <person name="Ji P."/>
            <person name="Sakyi L.B."/>
            <person name="Cui X."/>
            <person name="Yuan T."/>
            <person name="Jiang B."/>
            <person name="Yang W."/>
            <person name="Lam T.T.-Y."/>
            <person name="Chang Q."/>
            <person name="Ding S."/>
            <person name="Wang X."/>
            <person name="Zhu J."/>
            <person name="Ruan X."/>
            <person name="Zhao L."/>
            <person name="Wei J."/>
            <person name="Que T."/>
            <person name="Du C."/>
            <person name="Cheng J."/>
            <person name="Dai P."/>
            <person name="Han X."/>
            <person name="Huang E."/>
            <person name="Gao Y."/>
            <person name="Liu J."/>
            <person name="Shao H."/>
            <person name="Ye R."/>
            <person name="Li L."/>
            <person name="Wei W."/>
            <person name="Wang X."/>
            <person name="Wang C."/>
            <person name="Yang T."/>
            <person name="Huo Q."/>
            <person name="Li W."/>
            <person name="Guo W."/>
            <person name="Chen H."/>
            <person name="Zhou L."/>
            <person name="Ni X."/>
            <person name="Tian J."/>
            <person name="Zhou Y."/>
            <person name="Sheng Y."/>
            <person name="Liu T."/>
            <person name="Pan Y."/>
            <person name="Xia L."/>
            <person name="Li J."/>
            <person name="Zhao F."/>
            <person name="Cao W."/>
        </authorList>
    </citation>
    <scope>NUCLEOTIDE SEQUENCE</scope>
    <source>
        <strain evidence="1">Hyas-2018</strain>
    </source>
</reference>
<keyword evidence="2" id="KW-1185">Reference proteome</keyword>
<dbReference type="EMBL" id="CM023484">
    <property type="protein sequence ID" value="KAH6932919.1"/>
    <property type="molecule type" value="Genomic_DNA"/>
</dbReference>
<evidence type="ECO:0000313" key="2">
    <source>
        <dbReference type="Proteomes" id="UP000821845"/>
    </source>
</evidence>
<proteinExistence type="predicted"/>
<evidence type="ECO:0000313" key="1">
    <source>
        <dbReference type="EMBL" id="KAH6932919.1"/>
    </source>
</evidence>
<name>A0ACB7SJS7_HYAAI</name>
<dbReference type="Proteomes" id="UP000821845">
    <property type="component" value="Chromosome 4"/>
</dbReference>
<protein>
    <submittedName>
        <fullName evidence="1">Uncharacterized protein</fullName>
    </submittedName>
</protein>
<gene>
    <name evidence="1" type="ORF">HPB50_010685</name>
</gene>